<name>A0A7J7T6F9_MYOMY</name>
<feature type="region of interest" description="Disordered" evidence="1">
    <location>
        <begin position="95"/>
        <end position="136"/>
    </location>
</feature>
<gene>
    <name evidence="2" type="ORF">mMyoMyo1_009125</name>
</gene>
<comment type="caution">
    <text evidence="2">The sequence shown here is derived from an EMBL/GenBank/DDBJ whole genome shotgun (WGS) entry which is preliminary data.</text>
</comment>
<dbReference type="EMBL" id="JABWUV010000017">
    <property type="protein sequence ID" value="KAF6295993.1"/>
    <property type="molecule type" value="Genomic_DNA"/>
</dbReference>
<feature type="region of interest" description="Disordered" evidence="1">
    <location>
        <begin position="30"/>
        <end position="72"/>
    </location>
</feature>
<accession>A0A7J7T6F9</accession>
<proteinExistence type="predicted"/>
<protein>
    <submittedName>
        <fullName evidence="2">Uncharacterized protein</fullName>
    </submittedName>
</protein>
<evidence type="ECO:0000256" key="1">
    <source>
        <dbReference type="SAM" id="MobiDB-lite"/>
    </source>
</evidence>
<dbReference type="Proteomes" id="UP000527355">
    <property type="component" value="Unassembled WGS sequence"/>
</dbReference>
<feature type="compositionally biased region" description="Basic residues" evidence="1">
    <location>
        <begin position="96"/>
        <end position="105"/>
    </location>
</feature>
<reference evidence="2 3" key="1">
    <citation type="journal article" date="2020" name="Nature">
        <title>Six reference-quality genomes reveal evolution of bat adaptations.</title>
        <authorList>
            <person name="Jebb D."/>
            <person name="Huang Z."/>
            <person name="Pippel M."/>
            <person name="Hughes G.M."/>
            <person name="Lavrichenko K."/>
            <person name="Devanna P."/>
            <person name="Winkler S."/>
            <person name="Jermiin L.S."/>
            <person name="Skirmuntt E.C."/>
            <person name="Katzourakis A."/>
            <person name="Burkitt-Gray L."/>
            <person name="Ray D.A."/>
            <person name="Sullivan K.A.M."/>
            <person name="Roscito J.G."/>
            <person name="Kirilenko B.M."/>
            <person name="Davalos L.M."/>
            <person name="Corthals A.P."/>
            <person name="Power M.L."/>
            <person name="Jones G."/>
            <person name="Ransome R.D."/>
            <person name="Dechmann D.K.N."/>
            <person name="Locatelli A.G."/>
            <person name="Puechmaille S.J."/>
            <person name="Fedrigo O."/>
            <person name="Jarvis E.D."/>
            <person name="Hiller M."/>
            <person name="Vernes S.C."/>
            <person name="Myers E.W."/>
            <person name="Teeling E.C."/>
        </authorList>
    </citation>
    <scope>NUCLEOTIDE SEQUENCE [LARGE SCALE GENOMIC DNA]</scope>
    <source>
        <strain evidence="2">MMyoMyo1</strain>
        <tissue evidence="2">Flight muscle</tissue>
    </source>
</reference>
<organism evidence="2 3">
    <name type="scientific">Myotis myotis</name>
    <name type="common">Greater mouse-eared bat</name>
    <name type="synonym">Vespertilio myotis</name>
    <dbReference type="NCBI Taxonomy" id="51298"/>
    <lineage>
        <taxon>Eukaryota</taxon>
        <taxon>Metazoa</taxon>
        <taxon>Chordata</taxon>
        <taxon>Craniata</taxon>
        <taxon>Vertebrata</taxon>
        <taxon>Euteleostomi</taxon>
        <taxon>Mammalia</taxon>
        <taxon>Eutheria</taxon>
        <taxon>Laurasiatheria</taxon>
        <taxon>Chiroptera</taxon>
        <taxon>Yangochiroptera</taxon>
        <taxon>Vespertilionidae</taxon>
        <taxon>Myotis</taxon>
    </lineage>
</organism>
<keyword evidence="3" id="KW-1185">Reference proteome</keyword>
<evidence type="ECO:0000313" key="2">
    <source>
        <dbReference type="EMBL" id="KAF6295993.1"/>
    </source>
</evidence>
<dbReference type="AlphaFoldDB" id="A0A7J7T6F9"/>
<sequence length="136" mass="14005">MAPRRIPAPGEEGALCRAWGCGGPGGCARARAQAPGGTCDRLSWKGPPSTSAPPPSRTVASGLPSENPLASPGSAERVVLVCQSPSTGQGAFKANLRARHRRRHKAESSIFSGRDQGSKMAHLLHPPSPQVLGGIV</sequence>
<evidence type="ECO:0000313" key="3">
    <source>
        <dbReference type="Proteomes" id="UP000527355"/>
    </source>
</evidence>